<comment type="caution">
    <text evidence="3">The sequence shown here is derived from an EMBL/GenBank/DDBJ whole genome shotgun (WGS) entry which is preliminary data.</text>
</comment>
<sequence length="368" mass="40603">MVQSTPCPPEEGIGNYAFNLSRELVNRGHSVSILTRGGLRQEVRQEEGIKVVQLPCPPLYPFHVDVHGVLVNRFLSRTADRFDLVHTHTPLTPVVESQHPLVSTIHTSVVEDVDHIDGWNLTNLVSKLQLLVSSKRLVAGQGATADRITTVSGQVGRELARHYGIENATVVKNGVDAERFRPGGERDEEYLLYVGRLAYPKGIPDLLKAVKPIVETHGVELKITGKGPQREQLERQVERSGLGDNVTFTGYVSRDRQIRLYQNATGFVLPSHYEGLPTVLLEAMACGTPVVATEVGGCPDVIDEAENGLLVPPGDPPALTDAIDTLLGDAKLRDQLGANARQTILEQYTWETITDKFEREYRLARTEQ</sequence>
<keyword evidence="4" id="KW-1185">Reference proteome</keyword>
<proteinExistence type="predicted"/>
<dbReference type="SUPFAM" id="SSF53756">
    <property type="entry name" value="UDP-Glycosyltransferase/glycogen phosphorylase"/>
    <property type="match status" value="1"/>
</dbReference>
<evidence type="ECO:0000313" key="3">
    <source>
        <dbReference type="EMBL" id="MBX0297774.1"/>
    </source>
</evidence>
<gene>
    <name evidence="3" type="ORF">EGH23_23165</name>
</gene>
<evidence type="ECO:0000259" key="2">
    <source>
        <dbReference type="Pfam" id="PF13579"/>
    </source>
</evidence>
<dbReference type="PANTHER" id="PTHR45947:SF11">
    <property type="entry name" value="SLR1508 PROTEIN"/>
    <property type="match status" value="1"/>
</dbReference>
<name>A0AAW4PIF8_9EURY</name>
<feature type="domain" description="Glycosyl transferase family 1" evidence="1">
    <location>
        <begin position="178"/>
        <end position="342"/>
    </location>
</feature>
<dbReference type="EMBL" id="RKLT01000027">
    <property type="protein sequence ID" value="MBX0297774.1"/>
    <property type="molecule type" value="Genomic_DNA"/>
</dbReference>
<organism evidence="3 4">
    <name type="scientific">Haloarcula nitratireducens</name>
    <dbReference type="NCBI Taxonomy" id="2487749"/>
    <lineage>
        <taxon>Archaea</taxon>
        <taxon>Methanobacteriati</taxon>
        <taxon>Methanobacteriota</taxon>
        <taxon>Stenosarchaea group</taxon>
        <taxon>Halobacteria</taxon>
        <taxon>Halobacteriales</taxon>
        <taxon>Haloarculaceae</taxon>
        <taxon>Haloarcula</taxon>
    </lineage>
</organism>
<reference evidence="3 4" key="1">
    <citation type="submission" date="2021-06" db="EMBL/GenBank/DDBJ databases">
        <title>Halomicroarcula sp. a new haloarchaeum isolated from saline soil.</title>
        <authorList>
            <person name="Duran-Viseras A."/>
            <person name="Sanchez-Porro C."/>
            <person name="Ventosa A."/>
        </authorList>
    </citation>
    <scope>NUCLEOTIDE SEQUENCE [LARGE SCALE GENOMIC DNA]</scope>
    <source>
        <strain evidence="3 4">F27</strain>
    </source>
</reference>
<dbReference type="InterPro" id="IPR001296">
    <property type="entry name" value="Glyco_trans_1"/>
</dbReference>
<dbReference type="Gene3D" id="3.40.50.2000">
    <property type="entry name" value="Glycogen Phosphorylase B"/>
    <property type="match status" value="2"/>
</dbReference>
<dbReference type="CDD" id="cd03801">
    <property type="entry name" value="GT4_PimA-like"/>
    <property type="match status" value="1"/>
</dbReference>
<dbReference type="Pfam" id="PF00534">
    <property type="entry name" value="Glycos_transf_1"/>
    <property type="match status" value="1"/>
</dbReference>
<dbReference type="PANTHER" id="PTHR45947">
    <property type="entry name" value="SULFOQUINOVOSYL TRANSFERASE SQD2"/>
    <property type="match status" value="1"/>
</dbReference>
<feature type="domain" description="Glycosyltransferase subfamily 4-like N-terminal" evidence="2">
    <location>
        <begin position="12"/>
        <end position="174"/>
    </location>
</feature>
<evidence type="ECO:0000313" key="4">
    <source>
        <dbReference type="Proteomes" id="UP001430455"/>
    </source>
</evidence>
<dbReference type="InterPro" id="IPR028098">
    <property type="entry name" value="Glyco_trans_4-like_N"/>
</dbReference>
<evidence type="ECO:0000259" key="1">
    <source>
        <dbReference type="Pfam" id="PF00534"/>
    </source>
</evidence>
<dbReference type="InterPro" id="IPR050194">
    <property type="entry name" value="Glycosyltransferase_grp1"/>
</dbReference>
<protein>
    <submittedName>
        <fullName evidence="3">Glycosyltransferase family 4 protein</fullName>
    </submittedName>
</protein>
<dbReference type="GO" id="GO:0016757">
    <property type="term" value="F:glycosyltransferase activity"/>
    <property type="evidence" value="ECO:0007669"/>
    <property type="project" value="InterPro"/>
</dbReference>
<dbReference type="RefSeq" id="WP_220582358.1">
    <property type="nucleotide sequence ID" value="NZ_RKLT01000027.1"/>
</dbReference>
<accession>A0AAW4PIF8</accession>
<dbReference type="AlphaFoldDB" id="A0AAW4PIF8"/>
<dbReference type="Proteomes" id="UP001430455">
    <property type="component" value="Unassembled WGS sequence"/>
</dbReference>
<dbReference type="Pfam" id="PF13579">
    <property type="entry name" value="Glyco_trans_4_4"/>
    <property type="match status" value="1"/>
</dbReference>